<feature type="transmembrane region" description="Helical" evidence="3">
    <location>
        <begin position="451"/>
        <end position="470"/>
    </location>
</feature>
<keyword evidence="3" id="KW-0472">Membrane</keyword>
<sequence length="565" mass="62318">MPEGRRPSLGETYSEVADLVHAQQEEIAHVMDDTNATCSTTDTTTASKWAEFRHQGRLFLELALPTCLLSVGTNISPFLTASVVGLKFGKTYLSAFTLANLTGNLCTYSLLWGLFSAADTLSPQAFGKKDYPEVGYLAMRGVVLAAAIVVPSNTLLFFYLETVLLALGQNPEAAAHAAAWYKIFIVSLPFVVFFTAAWKFLSAQHVMVPLMCVSLFSCGIVLPVALQVMTRYFGFLGSAMAYVTFQASQSILLIIYLYWKRPYVAETWPDVFDKDAWKKALQWKPLMEYMNLGAGGMFAQSEWIFWEALGLIIGKLGVLELSTHTIPNQIIMMACLAPFAFGTALAIRMGITLTLNNNNHNKKNGNHPLPVDGVKSTQTMVIGIVTLCTILFGIMTIFLYIYQEWICGFFTTEAEVLAMAHKIWWKVALFSFNVAVFALFSGVATGLGMQWSLGAVNFFFLWVFGVPVTYHATITMGGGLEAAWMWINVPYLLMNVSLFGIFVTTDWYKIQEKILLGELVQDPEIPAKTASAEAQHDEKKSLLSANNGSNHAEYNATTDDDGGGV</sequence>
<feature type="transmembrane region" description="Helical" evidence="3">
    <location>
        <begin position="136"/>
        <end position="159"/>
    </location>
</feature>
<dbReference type="GO" id="GO:0015297">
    <property type="term" value="F:antiporter activity"/>
    <property type="evidence" value="ECO:0007669"/>
    <property type="project" value="InterPro"/>
</dbReference>
<organism evidence="4 5">
    <name type="scientific">Seminavis robusta</name>
    <dbReference type="NCBI Taxonomy" id="568900"/>
    <lineage>
        <taxon>Eukaryota</taxon>
        <taxon>Sar</taxon>
        <taxon>Stramenopiles</taxon>
        <taxon>Ochrophyta</taxon>
        <taxon>Bacillariophyta</taxon>
        <taxon>Bacillariophyceae</taxon>
        <taxon>Bacillariophycidae</taxon>
        <taxon>Naviculales</taxon>
        <taxon>Naviculaceae</taxon>
        <taxon>Seminavis</taxon>
    </lineage>
</organism>
<feature type="transmembrane region" description="Helical" evidence="3">
    <location>
        <begin position="58"/>
        <end position="79"/>
    </location>
</feature>
<evidence type="ECO:0000256" key="1">
    <source>
        <dbReference type="ARBA" id="ARBA00010199"/>
    </source>
</evidence>
<protein>
    <recommendedName>
        <fullName evidence="6">Multidrug and toxic compound extrusion protein</fullName>
    </recommendedName>
</protein>
<proteinExistence type="inferred from homology"/>
<feature type="transmembrane region" description="Helical" evidence="3">
    <location>
        <begin position="91"/>
        <end position="115"/>
    </location>
</feature>
<feature type="transmembrane region" description="Helical" evidence="3">
    <location>
        <begin position="179"/>
        <end position="201"/>
    </location>
</feature>
<dbReference type="GO" id="GO:0016020">
    <property type="term" value="C:membrane"/>
    <property type="evidence" value="ECO:0007669"/>
    <property type="project" value="InterPro"/>
</dbReference>
<name>A0A9N8DAM0_9STRA</name>
<dbReference type="OrthoDB" id="41353at2759"/>
<keyword evidence="3" id="KW-1133">Transmembrane helix</keyword>
<reference evidence="4" key="1">
    <citation type="submission" date="2020-06" db="EMBL/GenBank/DDBJ databases">
        <authorList>
            <consortium name="Plant Systems Biology data submission"/>
        </authorList>
    </citation>
    <scope>NUCLEOTIDE SEQUENCE</scope>
    <source>
        <strain evidence="4">D6</strain>
    </source>
</reference>
<evidence type="ECO:0000313" key="5">
    <source>
        <dbReference type="Proteomes" id="UP001153069"/>
    </source>
</evidence>
<keyword evidence="3" id="KW-0812">Transmembrane</keyword>
<evidence type="ECO:0000256" key="2">
    <source>
        <dbReference type="SAM" id="MobiDB-lite"/>
    </source>
</evidence>
<comment type="caution">
    <text evidence="4">The sequence shown here is derived from an EMBL/GenBank/DDBJ whole genome shotgun (WGS) entry which is preliminary data.</text>
</comment>
<feature type="transmembrane region" description="Helical" evidence="3">
    <location>
        <begin position="326"/>
        <end position="347"/>
    </location>
</feature>
<dbReference type="InterPro" id="IPR002528">
    <property type="entry name" value="MATE_fam"/>
</dbReference>
<accession>A0A9N8DAM0</accession>
<feature type="transmembrane region" description="Helical" evidence="3">
    <location>
        <begin position="232"/>
        <end position="259"/>
    </location>
</feature>
<dbReference type="GO" id="GO:0042910">
    <property type="term" value="F:xenobiotic transmembrane transporter activity"/>
    <property type="evidence" value="ECO:0007669"/>
    <property type="project" value="InterPro"/>
</dbReference>
<dbReference type="Proteomes" id="UP001153069">
    <property type="component" value="Unassembled WGS sequence"/>
</dbReference>
<feature type="transmembrane region" description="Helical" evidence="3">
    <location>
        <begin position="208"/>
        <end position="226"/>
    </location>
</feature>
<keyword evidence="5" id="KW-1185">Reference proteome</keyword>
<feature type="transmembrane region" description="Helical" evidence="3">
    <location>
        <begin position="381"/>
        <end position="403"/>
    </location>
</feature>
<evidence type="ECO:0000313" key="4">
    <source>
        <dbReference type="EMBL" id="CAB9498336.1"/>
    </source>
</evidence>
<feature type="transmembrane region" description="Helical" evidence="3">
    <location>
        <begin position="482"/>
        <end position="503"/>
    </location>
</feature>
<evidence type="ECO:0008006" key="6">
    <source>
        <dbReference type="Google" id="ProtNLM"/>
    </source>
</evidence>
<feature type="transmembrane region" description="Helical" evidence="3">
    <location>
        <begin position="423"/>
        <end position="444"/>
    </location>
</feature>
<feature type="region of interest" description="Disordered" evidence="2">
    <location>
        <begin position="527"/>
        <end position="565"/>
    </location>
</feature>
<dbReference type="AlphaFoldDB" id="A0A9N8DAM0"/>
<comment type="similarity">
    <text evidence="1">Belongs to the multi antimicrobial extrusion (MATE) (TC 2.A.66.1) family.</text>
</comment>
<dbReference type="PANTHER" id="PTHR11206">
    <property type="entry name" value="MULTIDRUG RESISTANCE PROTEIN"/>
    <property type="match status" value="1"/>
</dbReference>
<gene>
    <name evidence="4" type="ORF">SEMRO_36_G022690.2</name>
</gene>
<dbReference type="Pfam" id="PF01554">
    <property type="entry name" value="MatE"/>
    <property type="match status" value="1"/>
</dbReference>
<evidence type="ECO:0000256" key="3">
    <source>
        <dbReference type="SAM" id="Phobius"/>
    </source>
</evidence>
<feature type="transmembrane region" description="Helical" evidence="3">
    <location>
        <begin position="289"/>
        <end position="306"/>
    </location>
</feature>
<dbReference type="EMBL" id="CAICTM010000036">
    <property type="protein sequence ID" value="CAB9498336.1"/>
    <property type="molecule type" value="Genomic_DNA"/>
</dbReference>
<feature type="compositionally biased region" description="Polar residues" evidence="2">
    <location>
        <begin position="543"/>
        <end position="557"/>
    </location>
</feature>